<name>A0A5C6ZU88_9FLAO</name>
<proteinExistence type="inferred from homology"/>
<dbReference type="AlphaFoldDB" id="A0A5C6ZU88"/>
<dbReference type="Pfam" id="PF00491">
    <property type="entry name" value="Arginase"/>
    <property type="match status" value="1"/>
</dbReference>
<dbReference type="PROSITE" id="PS51409">
    <property type="entry name" value="ARGINASE_2"/>
    <property type="match status" value="1"/>
</dbReference>
<dbReference type="GO" id="GO:0016813">
    <property type="term" value="F:hydrolase activity, acting on carbon-nitrogen (but not peptide) bonds, in linear amidines"/>
    <property type="evidence" value="ECO:0007669"/>
    <property type="project" value="UniProtKB-ARBA"/>
</dbReference>
<dbReference type="SUPFAM" id="SSF52768">
    <property type="entry name" value="Arginase/deacetylase"/>
    <property type="match status" value="1"/>
</dbReference>
<comment type="similarity">
    <text evidence="1">Belongs to the arginase family.</text>
</comment>
<dbReference type="InterPro" id="IPR023696">
    <property type="entry name" value="Ureohydrolase_dom_sf"/>
</dbReference>
<comment type="caution">
    <text evidence="2">The sequence shown here is derived from an EMBL/GenBank/DDBJ whole genome shotgun (WGS) entry which is preliminary data.</text>
</comment>
<accession>A0A5C6ZU88</accession>
<reference evidence="2 3" key="1">
    <citation type="submission" date="2019-08" db="EMBL/GenBank/DDBJ databases">
        <title>Genome sequence of Gillisia hiemivivida IC154 (type strain).</title>
        <authorList>
            <person name="Bowman J.P."/>
        </authorList>
    </citation>
    <scope>NUCLEOTIDE SEQUENCE [LARGE SCALE GENOMIC DNA]</scope>
    <source>
        <strain evidence="2 3">IC154</strain>
    </source>
</reference>
<evidence type="ECO:0000313" key="2">
    <source>
        <dbReference type="EMBL" id="TXD94301.1"/>
    </source>
</evidence>
<evidence type="ECO:0000313" key="3">
    <source>
        <dbReference type="Proteomes" id="UP000321367"/>
    </source>
</evidence>
<organism evidence="2 3">
    <name type="scientific">Gillisia hiemivivida</name>
    <dbReference type="NCBI Taxonomy" id="291190"/>
    <lineage>
        <taxon>Bacteria</taxon>
        <taxon>Pseudomonadati</taxon>
        <taxon>Bacteroidota</taxon>
        <taxon>Flavobacteriia</taxon>
        <taxon>Flavobacteriales</taxon>
        <taxon>Flavobacteriaceae</taxon>
        <taxon>Gillisia</taxon>
    </lineage>
</organism>
<sequence length="331" mass="37069">MEGIKIYNLKDVEKIIKTRDGETKFGERVHFIEDLEELVTIDAKYVLFGVPEDIGVRGNLGKAGTSGAWKCCLNSLLNIQANQYTKPEKMILLGEVDCGEAMKKASNIDPADPNYHLKLGDLISKIDEVVSGIVAKIISAGKIPIIIGGGHNNAFGNIKGASEALKKPLNVLNIDAHTDLRRTDYRHSGNGFSCARKENFLGKYRIFGLHQNYTPEYIFNEMNQSANDGYRLFEHLILMPSEKIVKSFREEMEFVSHDNFGLELDCDAIKGFPSSAQTPSGFAINMIRNFIRIASEEEHIKYLHICEAAPTEETENKIGKALSYFITDFIR</sequence>
<protein>
    <submittedName>
        <fullName evidence="2">Formimidoylglutamase</fullName>
    </submittedName>
</protein>
<dbReference type="OrthoDB" id="9788689at2"/>
<keyword evidence="3" id="KW-1185">Reference proteome</keyword>
<dbReference type="GO" id="GO:0046872">
    <property type="term" value="F:metal ion binding"/>
    <property type="evidence" value="ECO:0007669"/>
    <property type="project" value="InterPro"/>
</dbReference>
<dbReference type="InterPro" id="IPR006035">
    <property type="entry name" value="Ureohydrolase"/>
</dbReference>
<dbReference type="Proteomes" id="UP000321367">
    <property type="component" value="Unassembled WGS sequence"/>
</dbReference>
<dbReference type="Gene3D" id="3.40.800.10">
    <property type="entry name" value="Ureohydrolase domain"/>
    <property type="match status" value="1"/>
</dbReference>
<dbReference type="RefSeq" id="WP_146931186.1">
    <property type="nucleotide sequence ID" value="NZ_CBCSHZ010000007.1"/>
</dbReference>
<gene>
    <name evidence="2" type="ORF">ES724_06535</name>
</gene>
<evidence type="ECO:0000256" key="1">
    <source>
        <dbReference type="PROSITE-ProRule" id="PRU00742"/>
    </source>
</evidence>
<dbReference type="EMBL" id="VORY01000005">
    <property type="protein sequence ID" value="TXD94301.1"/>
    <property type="molecule type" value="Genomic_DNA"/>
</dbReference>